<name>A0A1G8GTY7_9FIRM</name>
<evidence type="ECO:0000313" key="2">
    <source>
        <dbReference type="Proteomes" id="UP000198656"/>
    </source>
</evidence>
<protein>
    <submittedName>
        <fullName evidence="1">Uncharacterized protein</fullName>
    </submittedName>
</protein>
<proteinExistence type="predicted"/>
<dbReference type="Proteomes" id="UP000198656">
    <property type="component" value="Unassembled WGS sequence"/>
</dbReference>
<accession>A0A1G8GTY7</accession>
<keyword evidence="2" id="KW-1185">Reference proteome</keyword>
<dbReference type="STRING" id="1121419.SAMN05443529_12357"/>
<organism evidence="1 2">
    <name type="scientific">Desulfosporosinus hippei DSM 8344</name>
    <dbReference type="NCBI Taxonomy" id="1121419"/>
    <lineage>
        <taxon>Bacteria</taxon>
        <taxon>Bacillati</taxon>
        <taxon>Bacillota</taxon>
        <taxon>Clostridia</taxon>
        <taxon>Eubacteriales</taxon>
        <taxon>Desulfitobacteriaceae</taxon>
        <taxon>Desulfosporosinus</taxon>
    </lineage>
</organism>
<evidence type="ECO:0000313" key="1">
    <source>
        <dbReference type="EMBL" id="SDH97857.1"/>
    </source>
</evidence>
<sequence length="31" mass="3448">MRSFLSGLVVGVVSLIMSIFLNETDKISMPY</sequence>
<dbReference type="EMBL" id="FNCP01000023">
    <property type="protein sequence ID" value="SDH97857.1"/>
    <property type="molecule type" value="Genomic_DNA"/>
</dbReference>
<reference evidence="2" key="1">
    <citation type="submission" date="2016-10" db="EMBL/GenBank/DDBJ databases">
        <authorList>
            <person name="Varghese N."/>
            <person name="Submissions S."/>
        </authorList>
    </citation>
    <scope>NUCLEOTIDE SEQUENCE [LARGE SCALE GENOMIC DNA]</scope>
    <source>
        <strain evidence="2">DSM 8344</strain>
    </source>
</reference>
<dbReference type="AlphaFoldDB" id="A0A1G8GTY7"/>
<gene>
    <name evidence="1" type="ORF">SAMN05443529_12357</name>
</gene>